<keyword evidence="7" id="KW-0653">Protein transport</keyword>
<protein>
    <submittedName>
        <fullName evidence="9">Biopolymer transport protein ExbD</fullName>
    </submittedName>
</protein>
<evidence type="ECO:0000256" key="5">
    <source>
        <dbReference type="ARBA" id="ARBA00022989"/>
    </source>
</evidence>
<comment type="similarity">
    <text evidence="2 7">Belongs to the ExbD/TolR family.</text>
</comment>
<evidence type="ECO:0000256" key="3">
    <source>
        <dbReference type="ARBA" id="ARBA00022475"/>
    </source>
</evidence>
<dbReference type="Gene3D" id="3.30.420.270">
    <property type="match status" value="1"/>
</dbReference>
<dbReference type="GO" id="GO:0015031">
    <property type="term" value="P:protein transport"/>
    <property type="evidence" value="ECO:0007669"/>
    <property type="project" value="UniProtKB-KW"/>
</dbReference>
<dbReference type="PANTHER" id="PTHR30558:SF13">
    <property type="entry name" value="BIOPOLYMER TRANSPORT PROTEIN EXBD2"/>
    <property type="match status" value="1"/>
</dbReference>
<dbReference type="GO" id="GO:0022857">
    <property type="term" value="F:transmembrane transporter activity"/>
    <property type="evidence" value="ECO:0007669"/>
    <property type="project" value="InterPro"/>
</dbReference>
<dbReference type="Pfam" id="PF02472">
    <property type="entry name" value="ExbD"/>
    <property type="match status" value="1"/>
</dbReference>
<accession>A0A1M5RN87</accession>
<dbReference type="Proteomes" id="UP000184268">
    <property type="component" value="Unassembled WGS sequence"/>
</dbReference>
<keyword evidence="10" id="KW-1185">Reference proteome</keyword>
<name>A0A1M5RN87_9GAMM</name>
<evidence type="ECO:0000256" key="6">
    <source>
        <dbReference type="ARBA" id="ARBA00023136"/>
    </source>
</evidence>
<keyword evidence="4 7" id="KW-0812">Transmembrane</keyword>
<dbReference type="PANTHER" id="PTHR30558">
    <property type="entry name" value="EXBD MEMBRANE COMPONENT OF PMF-DRIVEN MACROMOLECULE IMPORT SYSTEM"/>
    <property type="match status" value="1"/>
</dbReference>
<evidence type="ECO:0000256" key="1">
    <source>
        <dbReference type="ARBA" id="ARBA00004162"/>
    </source>
</evidence>
<evidence type="ECO:0000256" key="2">
    <source>
        <dbReference type="ARBA" id="ARBA00005811"/>
    </source>
</evidence>
<gene>
    <name evidence="9" type="ORF">SAMN02745129_1686</name>
</gene>
<reference evidence="9 10" key="1">
    <citation type="submission" date="2016-11" db="EMBL/GenBank/DDBJ databases">
        <authorList>
            <person name="Jaros S."/>
            <person name="Januszkiewicz K."/>
            <person name="Wedrychowicz H."/>
        </authorList>
    </citation>
    <scope>NUCLEOTIDE SEQUENCE [LARGE SCALE GENOMIC DNA]</scope>
    <source>
        <strain evidence="9 10">DSM 16917</strain>
    </source>
</reference>
<evidence type="ECO:0000256" key="7">
    <source>
        <dbReference type="RuleBase" id="RU003879"/>
    </source>
</evidence>
<evidence type="ECO:0000256" key="8">
    <source>
        <dbReference type="SAM" id="Phobius"/>
    </source>
</evidence>
<dbReference type="AlphaFoldDB" id="A0A1M5RN87"/>
<keyword evidence="7" id="KW-0813">Transport</keyword>
<proteinExistence type="inferred from homology"/>
<dbReference type="EMBL" id="FQXG01000002">
    <property type="protein sequence ID" value="SHH27732.1"/>
    <property type="molecule type" value="Genomic_DNA"/>
</dbReference>
<dbReference type="RefSeq" id="WP_067658937.1">
    <property type="nucleotide sequence ID" value="NZ_FQXG01000002.1"/>
</dbReference>
<evidence type="ECO:0000313" key="9">
    <source>
        <dbReference type="EMBL" id="SHH27732.1"/>
    </source>
</evidence>
<keyword evidence="6 8" id="KW-0472">Membrane</keyword>
<feature type="transmembrane region" description="Helical" evidence="8">
    <location>
        <begin position="20"/>
        <end position="38"/>
    </location>
</feature>
<keyword evidence="3" id="KW-1003">Cell membrane</keyword>
<keyword evidence="5 8" id="KW-1133">Transmembrane helix</keyword>
<dbReference type="OrthoDB" id="9793581at2"/>
<dbReference type="STRING" id="299255.SAMN02745129_1686"/>
<organism evidence="9 10">
    <name type="scientific">Ferrimonas marina</name>
    <dbReference type="NCBI Taxonomy" id="299255"/>
    <lineage>
        <taxon>Bacteria</taxon>
        <taxon>Pseudomonadati</taxon>
        <taxon>Pseudomonadota</taxon>
        <taxon>Gammaproteobacteria</taxon>
        <taxon>Alteromonadales</taxon>
        <taxon>Ferrimonadaceae</taxon>
        <taxon>Ferrimonas</taxon>
    </lineage>
</organism>
<dbReference type="GO" id="GO:0005886">
    <property type="term" value="C:plasma membrane"/>
    <property type="evidence" value="ECO:0007669"/>
    <property type="project" value="UniProtKB-SubCell"/>
</dbReference>
<dbReference type="InterPro" id="IPR003400">
    <property type="entry name" value="ExbD"/>
</dbReference>
<dbReference type="FunFam" id="3.30.420.270:FF:000007">
    <property type="entry name" value="Biopolymer transport protein ExbD"/>
    <property type="match status" value="1"/>
</dbReference>
<evidence type="ECO:0000256" key="4">
    <source>
        <dbReference type="ARBA" id="ARBA00022692"/>
    </source>
</evidence>
<comment type="subcellular location">
    <subcellularLocation>
        <location evidence="1">Cell membrane</location>
        <topology evidence="1">Single-pass membrane protein</topology>
    </subcellularLocation>
    <subcellularLocation>
        <location evidence="7">Cell membrane</location>
        <topology evidence="7">Single-pass type II membrane protein</topology>
    </subcellularLocation>
</comment>
<evidence type="ECO:0000313" key="10">
    <source>
        <dbReference type="Proteomes" id="UP000184268"/>
    </source>
</evidence>
<sequence>MARKKHSSGAEEAQVDMTPMLDIVFIMLIFFIVTTSFVKESGIEVNRPKAQQASKKPSANIFIAINEAGIVYMEKREVDIQRVRANVERMLAESPEAQVMIQADQGSKHGIVVKVMDQVKAAGIDTISVSAEND</sequence>